<evidence type="ECO:0000313" key="2">
    <source>
        <dbReference type="EMBL" id="KAE8100617.1"/>
    </source>
</evidence>
<proteinExistence type="predicted"/>
<dbReference type="PANTHER" id="PTHR44259:SF114">
    <property type="entry name" value="OS06G0707300 PROTEIN"/>
    <property type="match status" value="1"/>
</dbReference>
<dbReference type="EMBL" id="CM017327">
    <property type="protein sequence ID" value="KAE8100617.1"/>
    <property type="molecule type" value="Genomic_DNA"/>
</dbReference>
<dbReference type="PANTHER" id="PTHR44259">
    <property type="entry name" value="OS07G0183000 PROTEIN-RELATED"/>
    <property type="match status" value="1"/>
</dbReference>
<organism evidence="2 3">
    <name type="scientific">Carpinus fangiana</name>
    <dbReference type="NCBI Taxonomy" id="176857"/>
    <lineage>
        <taxon>Eukaryota</taxon>
        <taxon>Viridiplantae</taxon>
        <taxon>Streptophyta</taxon>
        <taxon>Embryophyta</taxon>
        <taxon>Tracheophyta</taxon>
        <taxon>Spermatophyta</taxon>
        <taxon>Magnoliopsida</taxon>
        <taxon>eudicotyledons</taxon>
        <taxon>Gunneridae</taxon>
        <taxon>Pentapetalae</taxon>
        <taxon>rosids</taxon>
        <taxon>fabids</taxon>
        <taxon>Fagales</taxon>
        <taxon>Betulaceae</taxon>
        <taxon>Carpinus</taxon>
    </lineage>
</organism>
<reference evidence="2 3" key="1">
    <citation type="submission" date="2019-06" db="EMBL/GenBank/DDBJ databases">
        <title>A chromosomal-level reference genome of Carpinus fangiana (Coryloideae, Betulaceae).</title>
        <authorList>
            <person name="Yang X."/>
            <person name="Wang Z."/>
            <person name="Zhang L."/>
            <person name="Hao G."/>
            <person name="Liu J."/>
            <person name="Yang Y."/>
        </authorList>
    </citation>
    <scope>NUCLEOTIDE SEQUENCE [LARGE SCALE GENOMIC DNA]</scope>
    <source>
        <strain evidence="2">Cfa_2016G</strain>
        <tissue evidence="2">Leaf</tissue>
    </source>
</reference>
<gene>
    <name evidence="2" type="ORF">FH972_018500</name>
</gene>
<dbReference type="InterPro" id="IPR050942">
    <property type="entry name" value="F-box_BR-signaling"/>
</dbReference>
<feature type="domain" description="KIB1-4 beta-propeller" evidence="1">
    <location>
        <begin position="64"/>
        <end position="336"/>
    </location>
</feature>
<dbReference type="InterPro" id="IPR005174">
    <property type="entry name" value="KIB1-4_b-propeller"/>
</dbReference>
<dbReference type="OrthoDB" id="642536at2759"/>
<dbReference type="AlphaFoldDB" id="A0A5N6RQ83"/>
<sequence length="369" mass="42086">MARWLELPKALWEQIYEKLDTVACHSFSGTCSSFQSLAMENQCRRLSSPLLMLPGKENSTPREFYSVSDDRTCEINLPELHGKWCLGSSYGWLFTVDSNSGEISLLNPITKAQILLPPLSAFSDPPGLREEERGGERNIKYIERATISENPSTSNDFVVIAIFTDLRVFAFCKPGDKSWTTLTRQGDHCEDVIWHKKKFYAITNWGALKRWEHCHVDAPVETVIPAPKDEECLHRYLVETPGGALLKVCRHREWEEDDEDGDEGHSHSLTFKVCILDENGKRWIRVKNMEVALFVGYNRAICASAIDDCPGIQANSIYFTDDYFEGYYENPYGCFDNGVFSLEDESIKRICNNPPVWCSPCIWISPSPR</sequence>
<name>A0A5N6RQ83_9ROSI</name>
<protein>
    <recommendedName>
        <fullName evidence="1">KIB1-4 beta-propeller domain-containing protein</fullName>
    </recommendedName>
</protein>
<dbReference type="Pfam" id="PF03478">
    <property type="entry name" value="Beta-prop_KIB1-4"/>
    <property type="match status" value="1"/>
</dbReference>
<evidence type="ECO:0000313" key="3">
    <source>
        <dbReference type="Proteomes" id="UP000327013"/>
    </source>
</evidence>
<evidence type="ECO:0000259" key="1">
    <source>
        <dbReference type="Pfam" id="PF03478"/>
    </source>
</evidence>
<accession>A0A5N6RQ83</accession>
<dbReference type="Proteomes" id="UP000327013">
    <property type="component" value="Chromosome 7"/>
</dbReference>
<keyword evidence="3" id="KW-1185">Reference proteome</keyword>